<organism evidence="2 3">
    <name type="scientific">Caenorhabditis japonica</name>
    <dbReference type="NCBI Taxonomy" id="281687"/>
    <lineage>
        <taxon>Eukaryota</taxon>
        <taxon>Metazoa</taxon>
        <taxon>Ecdysozoa</taxon>
        <taxon>Nematoda</taxon>
        <taxon>Chromadorea</taxon>
        <taxon>Rhabditida</taxon>
        <taxon>Rhabditina</taxon>
        <taxon>Rhabditomorpha</taxon>
        <taxon>Rhabditoidea</taxon>
        <taxon>Rhabditidae</taxon>
        <taxon>Peloderinae</taxon>
        <taxon>Caenorhabditis</taxon>
    </lineage>
</organism>
<feature type="transmembrane region" description="Helical" evidence="1">
    <location>
        <begin position="21"/>
        <end position="43"/>
    </location>
</feature>
<keyword evidence="3" id="KW-1185">Reference proteome</keyword>
<evidence type="ECO:0000313" key="2">
    <source>
        <dbReference type="EnsemblMetazoa" id="CJA27116.1"/>
    </source>
</evidence>
<protein>
    <submittedName>
        <fullName evidence="2">Uncharacterized protein</fullName>
    </submittedName>
</protein>
<name>A0A8R1E6C3_CAEJA</name>
<accession>A0A8R1E6C3</accession>
<proteinExistence type="predicted"/>
<evidence type="ECO:0000256" key="1">
    <source>
        <dbReference type="SAM" id="Phobius"/>
    </source>
</evidence>
<dbReference type="Proteomes" id="UP000005237">
    <property type="component" value="Unassembled WGS sequence"/>
</dbReference>
<reference evidence="3" key="1">
    <citation type="submission" date="2010-08" db="EMBL/GenBank/DDBJ databases">
        <authorList>
            <consortium name="Caenorhabditis japonica Sequencing Consortium"/>
            <person name="Wilson R.K."/>
        </authorList>
    </citation>
    <scope>NUCLEOTIDE SEQUENCE [LARGE SCALE GENOMIC DNA]</scope>
    <source>
        <strain evidence="3">DF5081</strain>
    </source>
</reference>
<reference evidence="2" key="2">
    <citation type="submission" date="2022-06" db="UniProtKB">
        <authorList>
            <consortium name="EnsemblMetazoa"/>
        </authorList>
    </citation>
    <scope>IDENTIFICATION</scope>
    <source>
        <strain evidence="2">DF5081</strain>
    </source>
</reference>
<keyword evidence="1" id="KW-0812">Transmembrane</keyword>
<dbReference type="EnsemblMetazoa" id="CJA27116.1">
    <property type="protein sequence ID" value="CJA27116.1"/>
    <property type="gene ID" value="WBGene00182688"/>
</dbReference>
<keyword evidence="1" id="KW-0472">Membrane</keyword>
<dbReference type="AlphaFoldDB" id="A0A8R1E6C3"/>
<keyword evidence="1" id="KW-1133">Transmembrane helix</keyword>
<evidence type="ECO:0000313" key="3">
    <source>
        <dbReference type="Proteomes" id="UP000005237"/>
    </source>
</evidence>
<sequence>MYTNKVSSQSGEQVTTALLGILIYAIFICGPIICTIASIYLSVVLTSRYSPSPPQTVIVTRPAYQCETLKETKQSEKQTPV</sequence>